<dbReference type="OrthoDB" id="2974133at2"/>
<dbReference type="AlphaFoldDB" id="A0A1H5SI04"/>
<feature type="transmembrane region" description="Helical" evidence="1">
    <location>
        <begin position="7"/>
        <end position="28"/>
    </location>
</feature>
<keyword evidence="4" id="KW-1185">Reference proteome</keyword>
<keyword evidence="1" id="KW-0472">Membrane</keyword>
<accession>A0A1H5SI04</accession>
<dbReference type="EMBL" id="FNVD01000001">
    <property type="protein sequence ID" value="SEF50080.1"/>
    <property type="molecule type" value="Genomic_DNA"/>
</dbReference>
<dbReference type="Gene3D" id="1.10.287.70">
    <property type="match status" value="1"/>
</dbReference>
<keyword evidence="1" id="KW-1133">Transmembrane helix</keyword>
<dbReference type="Proteomes" id="UP000236742">
    <property type="component" value="Unassembled WGS sequence"/>
</dbReference>
<evidence type="ECO:0000313" key="4">
    <source>
        <dbReference type="Proteomes" id="UP000236742"/>
    </source>
</evidence>
<feature type="transmembrane region" description="Helical" evidence="1">
    <location>
        <begin position="86"/>
        <end position="104"/>
    </location>
</feature>
<evidence type="ECO:0000313" key="3">
    <source>
        <dbReference type="EMBL" id="SEF50080.1"/>
    </source>
</evidence>
<gene>
    <name evidence="3" type="ORF">SAMN05421751_101536</name>
</gene>
<evidence type="ECO:0000256" key="1">
    <source>
        <dbReference type="SAM" id="Phobius"/>
    </source>
</evidence>
<feature type="transmembrane region" description="Helical" evidence="1">
    <location>
        <begin position="48"/>
        <end position="74"/>
    </location>
</feature>
<organism evidence="3 4">
    <name type="scientific">Jhaorihella thermophila</name>
    <dbReference type="NCBI Taxonomy" id="488547"/>
    <lineage>
        <taxon>Bacteria</taxon>
        <taxon>Pseudomonadati</taxon>
        <taxon>Pseudomonadota</taxon>
        <taxon>Alphaproteobacteria</taxon>
        <taxon>Rhodobacterales</taxon>
        <taxon>Paracoccaceae</taxon>
        <taxon>Jhaorihella</taxon>
    </lineage>
</organism>
<evidence type="ECO:0000259" key="2">
    <source>
        <dbReference type="Pfam" id="PF07885"/>
    </source>
</evidence>
<reference evidence="3 4" key="1">
    <citation type="submission" date="2016-10" db="EMBL/GenBank/DDBJ databases">
        <authorList>
            <person name="de Groot N.N."/>
        </authorList>
    </citation>
    <scope>NUCLEOTIDE SEQUENCE [LARGE SCALE GENOMIC DNA]</scope>
    <source>
        <strain evidence="3 4">DSM 23413</strain>
    </source>
</reference>
<feature type="domain" description="Potassium channel" evidence="2">
    <location>
        <begin position="65"/>
        <end position="135"/>
    </location>
</feature>
<dbReference type="RefSeq" id="WP_104006522.1">
    <property type="nucleotide sequence ID" value="NZ_FNVD01000001.1"/>
</dbReference>
<name>A0A1H5SI04_9RHOB</name>
<proteinExistence type="predicted"/>
<keyword evidence="1" id="KW-0812">Transmembrane</keyword>
<feature type="transmembrane region" description="Helical" evidence="1">
    <location>
        <begin position="110"/>
        <end position="133"/>
    </location>
</feature>
<sequence length="146" mass="15897">MALGEQIIWGSVFMGLCLMLETGFLVWASTVLSRAGRRLSTPPTTLQIGWMMILALFFIVLAHTIQVLIWSTIWTRYGAVSDWNEAIYFSLVTYTTVGYGDLTLGPGLRVFGTFAGVAGVLGFGISSAFLIAVMSRLLQAGMFGQD</sequence>
<protein>
    <submittedName>
        <fullName evidence="3">Ion channel</fullName>
    </submittedName>
</protein>
<dbReference type="Pfam" id="PF07885">
    <property type="entry name" value="Ion_trans_2"/>
    <property type="match status" value="1"/>
</dbReference>
<dbReference type="InterPro" id="IPR013099">
    <property type="entry name" value="K_chnl_dom"/>
</dbReference>
<dbReference type="SUPFAM" id="SSF81324">
    <property type="entry name" value="Voltage-gated potassium channels"/>
    <property type="match status" value="1"/>
</dbReference>